<dbReference type="AlphaFoldDB" id="A0A3L9L5W4"/>
<comment type="caution">
    <text evidence="2">The sequence shown here is derived from an EMBL/GenBank/DDBJ whole genome shotgun (WGS) entry which is preliminary data.</text>
</comment>
<dbReference type="RefSeq" id="WP_121864130.1">
    <property type="nucleotide sequence ID" value="NZ_RDEX01000001.1"/>
</dbReference>
<evidence type="ECO:0008006" key="4">
    <source>
        <dbReference type="Google" id="ProtNLM"/>
    </source>
</evidence>
<dbReference type="InterPro" id="IPR029058">
    <property type="entry name" value="AB_hydrolase_fold"/>
</dbReference>
<dbReference type="Proteomes" id="UP000277871">
    <property type="component" value="Unassembled WGS sequence"/>
</dbReference>
<accession>A0A3L9L5W4</accession>
<name>A0A3L9L5W4_9MICC</name>
<protein>
    <recommendedName>
        <fullName evidence="4">Fungal lipase-like domain-containing protein</fullName>
    </recommendedName>
</protein>
<dbReference type="Gene3D" id="3.40.50.1820">
    <property type="entry name" value="alpha/beta hydrolase"/>
    <property type="match status" value="1"/>
</dbReference>
<reference evidence="2 3" key="1">
    <citation type="submission" date="2018-10" db="EMBL/GenBank/DDBJ databases">
        <title>Kocuria tytonicola, new bacteria from the preen glands of American barn owls (Tyto furcata).</title>
        <authorList>
            <person name="Braun M.S."/>
            <person name="Wang E."/>
            <person name="Zimmermann S."/>
            <person name="Boutin S."/>
            <person name="Wagner H."/>
            <person name="Wink M."/>
        </authorList>
    </citation>
    <scope>NUCLEOTIDE SEQUENCE [LARGE SCALE GENOMIC DNA]</scope>
    <source>
        <strain evidence="2 3">473</strain>
    </source>
</reference>
<dbReference type="EMBL" id="RDEX01000001">
    <property type="protein sequence ID" value="RLY94190.1"/>
    <property type="molecule type" value="Genomic_DNA"/>
</dbReference>
<proteinExistence type="predicted"/>
<evidence type="ECO:0000313" key="3">
    <source>
        <dbReference type="Proteomes" id="UP000277871"/>
    </source>
</evidence>
<sequence length="664" mass="67663">MTAVPHRDVVPGPAPDMDHGITEVHGRAEDLQSELFGTGRRPVAEGYTSAEQVSAAVEGARTSIQVHGGGAGAVAVDTADLHTTTADVGRIAADLGEVLLGLTPLTAELELWALTGQSLLGEAAAGAEFLAGDLVGRIAHMGVTVARLALAAQRYEATEHAVLGMFSAAQLNSPWHGSAATLVQEVARTAEALDVALTRADITSPADFASKVRFSNLGVVVTGGGPGGTDAVIRGPGLDDVLDTVLQAPLSAPEDAPGAGGGGPAPGGAASSSNGGVGEGPQTLGQYLRGWAVDTLRGYHEQGAPPEMDTALAASVTAALVSASPLPAYFRPYATGRLLPAAARVERDLRAALRSKLEPHALHPARREVFTGLTPGNATAHHLTGPGQRPLPRGVDCAGAVPTTVAGTAAVLKDAKNIVSGAGPDGKDVENSTVMVQKATGGDARTAYSVVLTGTERWHDSPGVHDVQGIGDGMTAPATAALTELPQAQRMAVQALQDAGIRPGDTVVLTGHSLGGIDAAGLAANHAFRELYDVQAVTTFGAPVGDFAIPDSTSVMAVEHVDDAVPPLDGVPNPDAAHRSTVRVDTPFPEAPDPWDSRLGTAAHEMYLYTLGAQGITAADHPVVQAHEQRLAAAVPHGPGTRTETYVCEGLEEDRQPAVAPGDG</sequence>
<feature type="region of interest" description="Disordered" evidence="1">
    <location>
        <begin position="251"/>
        <end position="283"/>
    </location>
</feature>
<evidence type="ECO:0000256" key="1">
    <source>
        <dbReference type="SAM" id="MobiDB-lite"/>
    </source>
</evidence>
<dbReference type="SUPFAM" id="SSF53474">
    <property type="entry name" value="alpha/beta-Hydrolases"/>
    <property type="match status" value="1"/>
</dbReference>
<evidence type="ECO:0000313" key="2">
    <source>
        <dbReference type="EMBL" id="RLY94190.1"/>
    </source>
</evidence>
<organism evidence="2 3">
    <name type="scientific">Kocuria tytonicola</name>
    <dbReference type="NCBI Taxonomy" id="2055946"/>
    <lineage>
        <taxon>Bacteria</taxon>
        <taxon>Bacillati</taxon>
        <taxon>Actinomycetota</taxon>
        <taxon>Actinomycetes</taxon>
        <taxon>Micrococcales</taxon>
        <taxon>Micrococcaceae</taxon>
        <taxon>Kocuria</taxon>
    </lineage>
</organism>
<gene>
    <name evidence="2" type="ORF">EAE32_02960</name>
</gene>
<keyword evidence="3" id="KW-1185">Reference proteome</keyword>